<evidence type="ECO:0000259" key="4">
    <source>
        <dbReference type="Pfam" id="PF00021"/>
    </source>
</evidence>
<dbReference type="CDD" id="cd23572">
    <property type="entry name" value="TFP_LU_ECD_PINLYP_rpt2"/>
    <property type="match status" value="1"/>
</dbReference>
<accession>A0A0B5H1E4</accession>
<reference evidence="5" key="1">
    <citation type="journal article" date="2014" name="PeerJ">
        <title>Ancient pheromone blend as an alternative for copulation in internally fertilizing salamanders.</title>
        <authorList>
            <person name="Van Bocxlaer I."/>
            <person name="Treer D."/>
            <person name="Maex M."/>
            <person name="Vandebergh W."/>
            <person name="Janssenswillen S."/>
            <person name="Stegen G."/>
            <person name="Kok P."/>
            <person name="Willaert B."/>
            <person name="Matthijs S."/>
            <person name="Martens E."/>
            <person name="Mortier A."/>
            <person name="de Greve H."/>
            <person name="Proost P."/>
            <person name="Bossuyt F."/>
        </authorList>
    </citation>
    <scope>NUCLEOTIDE SEQUENCE</scope>
    <source>
        <tissue evidence="5">Abdominal gland</tissue>
    </source>
</reference>
<protein>
    <submittedName>
        <fullName evidence="5">Sodefrin-like factor 1</fullName>
    </submittedName>
</protein>
<dbReference type="Pfam" id="PF00021">
    <property type="entry name" value="UPAR_LY6"/>
    <property type="match status" value="2"/>
</dbReference>
<dbReference type="InterPro" id="IPR016054">
    <property type="entry name" value="LY6_UPA_recep-like"/>
</dbReference>
<dbReference type="Gene3D" id="2.10.60.10">
    <property type="entry name" value="CD59"/>
    <property type="match status" value="2"/>
</dbReference>
<comment type="subcellular location">
    <subcellularLocation>
        <location evidence="1">Secreted</location>
    </subcellularLocation>
</comment>
<feature type="domain" description="UPAR/Ly6" evidence="4">
    <location>
        <begin position="20"/>
        <end position="104"/>
    </location>
</feature>
<dbReference type="EMBL" id="KJ402326">
    <property type="protein sequence ID" value="AJF36132.1"/>
    <property type="molecule type" value="mRNA"/>
</dbReference>
<proteinExistence type="evidence at transcript level"/>
<feature type="chain" id="PRO_5002102491" evidence="3">
    <location>
        <begin position="20"/>
        <end position="198"/>
    </location>
</feature>
<keyword evidence="2" id="KW-0964">Secreted</keyword>
<dbReference type="GO" id="GO:0005576">
    <property type="term" value="C:extracellular region"/>
    <property type="evidence" value="ECO:0007669"/>
    <property type="project" value="UniProtKB-SubCell"/>
</dbReference>
<dbReference type="PANTHER" id="PTHR20914">
    <property type="entry name" value="LY6/PLAUR DOMAIN-CONTAINING PROTEIN 8"/>
    <property type="match status" value="1"/>
</dbReference>
<dbReference type="InterPro" id="IPR045860">
    <property type="entry name" value="Snake_toxin-like_sf"/>
</dbReference>
<keyword evidence="3" id="KW-0732">Signal</keyword>
<evidence type="ECO:0000256" key="3">
    <source>
        <dbReference type="SAM" id="SignalP"/>
    </source>
</evidence>
<dbReference type="InterPro" id="IPR050918">
    <property type="entry name" value="CNF-like_PLA2_Inhibitor"/>
</dbReference>
<feature type="signal peptide" evidence="3">
    <location>
        <begin position="1"/>
        <end position="19"/>
    </location>
</feature>
<dbReference type="AlphaFoldDB" id="A0A0B5H1E4"/>
<name>A0A0B5H1E4_9SALA</name>
<feature type="domain" description="UPAR/Ly6" evidence="4">
    <location>
        <begin position="118"/>
        <end position="178"/>
    </location>
</feature>
<organism evidence="5">
    <name type="scientific">Lissotriton helveticus</name>
    <name type="common">palmate newt</name>
    <dbReference type="NCBI Taxonomy" id="256425"/>
    <lineage>
        <taxon>Eukaryota</taxon>
        <taxon>Metazoa</taxon>
        <taxon>Chordata</taxon>
        <taxon>Craniata</taxon>
        <taxon>Vertebrata</taxon>
        <taxon>Euteleostomi</taxon>
        <taxon>Amphibia</taxon>
        <taxon>Batrachia</taxon>
        <taxon>Caudata</taxon>
        <taxon>Salamandroidea</taxon>
        <taxon>Salamandridae</taxon>
        <taxon>Pleurodelinae</taxon>
        <taxon>Lissotriton</taxon>
    </lineage>
</organism>
<evidence type="ECO:0000313" key="5">
    <source>
        <dbReference type="EMBL" id="AJF36132.1"/>
    </source>
</evidence>
<dbReference type="SUPFAM" id="SSF57302">
    <property type="entry name" value="Snake toxin-like"/>
    <property type="match status" value="2"/>
</dbReference>
<sequence length="198" mass="21355">MRAFLAAVVMLQALITGDCLLCEKCLVSGTTQCSGIFKQCPPDVTHCVKGLENNTLGDTVILTAFKDCMDPSEQAACGKGFQFQNSGFNLQISRTCCDSDFCNKGEVEVPAVDQTPNGYKCDECLTDQSSGCTPTGGIQCTGEQNTCSTFYGKALRPGIILEPYSMKACATPDFCEIYYPVATLVFSYELFCAPAKKQ</sequence>
<evidence type="ECO:0000256" key="1">
    <source>
        <dbReference type="ARBA" id="ARBA00004613"/>
    </source>
</evidence>
<evidence type="ECO:0000256" key="2">
    <source>
        <dbReference type="ARBA" id="ARBA00022525"/>
    </source>
</evidence>
<dbReference type="PANTHER" id="PTHR20914:SF31">
    <property type="entry name" value="PHOSPHOLIPASE A2 INHIBITOR AND LY6_PLAUR DOMAIN-CONTAINING PROTEIN"/>
    <property type="match status" value="1"/>
</dbReference>